<dbReference type="AlphaFoldDB" id="A0AA90SSQ0"/>
<evidence type="ECO:0000259" key="1">
    <source>
        <dbReference type="Pfam" id="PF22725"/>
    </source>
</evidence>
<comment type="caution">
    <text evidence="2">The sequence shown here is derived from an EMBL/GenBank/DDBJ whole genome shotgun (WGS) entry which is preliminary data.</text>
</comment>
<dbReference type="Gene3D" id="3.30.360.10">
    <property type="entry name" value="Dihydrodipicolinate Reductase, domain 2"/>
    <property type="match status" value="1"/>
</dbReference>
<dbReference type="Pfam" id="PF22725">
    <property type="entry name" value="GFO_IDH_MocA_C3"/>
    <property type="match status" value="1"/>
</dbReference>
<evidence type="ECO:0000313" key="2">
    <source>
        <dbReference type="EMBL" id="MDP0400071.1"/>
    </source>
</evidence>
<protein>
    <submittedName>
        <fullName evidence="2">Gfo/Idh/MocA family oxidoreductase</fullName>
    </submittedName>
</protein>
<reference evidence="2" key="1">
    <citation type="submission" date="2023-08" db="EMBL/GenBank/DDBJ databases">
        <title>The draft genome of Tsukamurella strandjordii strain 050030.</title>
        <authorList>
            <person name="Zhao F."/>
            <person name="Feng Y."/>
            <person name="Zong Z."/>
        </authorList>
    </citation>
    <scope>NUCLEOTIDE SEQUENCE</scope>
    <source>
        <strain evidence="2">050030</strain>
    </source>
</reference>
<sequence>MVRYFPEYVAIKQAADDGLLGDLAVLRFSRSSGAPAAGSWFFDEELSGGIVMDQMLHDLDQARWIAGPITSVYAAQAPASIGGKTPDAAAAHVTLTHASGAISLAQGLWGARSLPFATSVEVAGSAGVLRHSSAETRTATRVGSEPPAGYLPAGDPSQSPYLLEIRDLAEAIVAGTEPRVSTRDGVIAIALAQAASESIASGRPVAFDEALL</sequence>
<dbReference type="Proteomes" id="UP001178281">
    <property type="component" value="Unassembled WGS sequence"/>
</dbReference>
<proteinExistence type="predicted"/>
<dbReference type="InterPro" id="IPR051450">
    <property type="entry name" value="Gfo/Idh/MocA_Oxidoreductases"/>
</dbReference>
<dbReference type="PANTHER" id="PTHR43377:SF1">
    <property type="entry name" value="BILIVERDIN REDUCTASE A"/>
    <property type="match status" value="1"/>
</dbReference>
<evidence type="ECO:0000313" key="3">
    <source>
        <dbReference type="Proteomes" id="UP001178281"/>
    </source>
</evidence>
<dbReference type="PANTHER" id="PTHR43377">
    <property type="entry name" value="BILIVERDIN REDUCTASE A"/>
    <property type="match status" value="1"/>
</dbReference>
<feature type="domain" description="GFO/IDH/MocA-like oxidoreductase" evidence="1">
    <location>
        <begin position="8"/>
        <end position="129"/>
    </location>
</feature>
<dbReference type="RefSeq" id="WP_305112654.1">
    <property type="nucleotide sequence ID" value="NZ_JAUTIX010000008.1"/>
</dbReference>
<organism evidence="2 3">
    <name type="scientific">Tsukamurella strandjordii</name>
    <dbReference type="NCBI Taxonomy" id="147577"/>
    <lineage>
        <taxon>Bacteria</taxon>
        <taxon>Bacillati</taxon>
        <taxon>Actinomycetota</taxon>
        <taxon>Actinomycetes</taxon>
        <taxon>Mycobacteriales</taxon>
        <taxon>Tsukamurellaceae</taxon>
        <taxon>Tsukamurella</taxon>
    </lineage>
</organism>
<accession>A0AA90SSQ0</accession>
<dbReference type="SUPFAM" id="SSF55347">
    <property type="entry name" value="Glyceraldehyde-3-phosphate dehydrogenase-like, C-terminal domain"/>
    <property type="match status" value="1"/>
</dbReference>
<dbReference type="EMBL" id="JAUTIX010000008">
    <property type="protein sequence ID" value="MDP0400071.1"/>
    <property type="molecule type" value="Genomic_DNA"/>
</dbReference>
<gene>
    <name evidence="2" type="ORF">Q7X28_19310</name>
</gene>
<keyword evidence="3" id="KW-1185">Reference proteome</keyword>
<dbReference type="InterPro" id="IPR055170">
    <property type="entry name" value="GFO_IDH_MocA-like_dom"/>
</dbReference>
<name>A0AA90SSQ0_9ACTN</name>